<evidence type="ECO:0000256" key="9">
    <source>
        <dbReference type="HAMAP-Rule" id="MF_00494"/>
    </source>
</evidence>
<dbReference type="InterPro" id="IPR004731">
    <property type="entry name" value="Transaldolase_3B/F6P_aldolase"/>
</dbReference>
<reference evidence="10 11" key="1">
    <citation type="submission" date="2020-08" db="EMBL/GenBank/DDBJ databases">
        <title>Acidobacteriota in marine sediments use diverse sulfur dissimilation pathways.</title>
        <authorList>
            <person name="Wasmund K."/>
        </authorList>
    </citation>
    <scope>NUCLEOTIDE SEQUENCE [LARGE SCALE GENOMIC DNA]</scope>
    <source>
        <strain evidence="10">MAG AM4</strain>
    </source>
</reference>
<evidence type="ECO:0000256" key="6">
    <source>
        <dbReference type="ARBA" id="ARBA00023126"/>
    </source>
</evidence>
<dbReference type="FunFam" id="3.20.20.70:FF:000018">
    <property type="entry name" value="Probable transaldolase"/>
    <property type="match status" value="1"/>
</dbReference>
<dbReference type="CDD" id="cd00956">
    <property type="entry name" value="Transaldolase_FSA"/>
    <property type="match status" value="1"/>
</dbReference>
<dbReference type="Pfam" id="PF00923">
    <property type="entry name" value="TAL_FSA"/>
    <property type="match status" value="1"/>
</dbReference>
<evidence type="ECO:0000256" key="8">
    <source>
        <dbReference type="ARBA" id="ARBA00048810"/>
    </source>
</evidence>
<dbReference type="Gene3D" id="3.20.20.70">
    <property type="entry name" value="Aldolase class I"/>
    <property type="match status" value="1"/>
</dbReference>
<evidence type="ECO:0000313" key="11">
    <source>
        <dbReference type="Proteomes" id="UP000648239"/>
    </source>
</evidence>
<keyword evidence="6 9" id="KW-0570">Pentose shunt</keyword>
<dbReference type="PROSITE" id="PS01054">
    <property type="entry name" value="TRANSALDOLASE_1"/>
    <property type="match status" value="1"/>
</dbReference>
<dbReference type="Proteomes" id="UP000648239">
    <property type="component" value="Unassembled WGS sequence"/>
</dbReference>
<dbReference type="EC" id="2.2.1.2" evidence="9"/>
<evidence type="ECO:0000256" key="3">
    <source>
        <dbReference type="ARBA" id="ARBA00005740"/>
    </source>
</evidence>
<dbReference type="GO" id="GO:0004801">
    <property type="term" value="F:transaldolase activity"/>
    <property type="evidence" value="ECO:0007669"/>
    <property type="project" value="UniProtKB-UniRule"/>
</dbReference>
<keyword evidence="4 9" id="KW-0963">Cytoplasm</keyword>
<comment type="pathway">
    <text evidence="2 9">Carbohydrate degradation; pentose phosphate pathway; D-glyceraldehyde 3-phosphate and beta-D-fructose 6-phosphate from D-ribose 5-phosphate and D-xylulose 5-phosphate (non-oxidative stage): step 2/3.</text>
</comment>
<comment type="subcellular location">
    <subcellularLocation>
        <location evidence="1 9">Cytoplasm</location>
    </subcellularLocation>
</comment>
<sequence>MKFFIDTANVDEIREAASLGILDGVTTNPSLVAKEGRDFHQVLREICSIVNGPISAEVTAMDRDGMLEQGLELAKIHPNITIKVPLTKDGLQACKALREKNIKVNVTLCFSPSQALMAAKAGASFISPFVGRLDDISHEGMDLIQQIRIIYDNYGFDTEILAASIRSPMHVVDCAMAGADVATIPYKVVMQLIKHPLTDIGLEKFMADWKKMKS</sequence>
<dbReference type="InterPro" id="IPR022999">
    <property type="entry name" value="Transaldolase_3B"/>
</dbReference>
<dbReference type="UniPathway" id="UPA00115">
    <property type="reaction ID" value="UER00414"/>
</dbReference>
<gene>
    <name evidence="10" type="primary">fsa</name>
    <name evidence="9" type="synonym">tal</name>
    <name evidence="10" type="ORF">IFK94_09600</name>
</gene>
<protein>
    <recommendedName>
        <fullName evidence="9">Probable transaldolase</fullName>
        <ecNumber evidence="9">2.2.1.2</ecNumber>
    </recommendedName>
</protein>
<accession>A0A8J6Y8S8</accession>
<comment type="similarity">
    <text evidence="3 9">Belongs to the transaldolase family. Type 3B subfamily.</text>
</comment>
<dbReference type="NCBIfam" id="TIGR00875">
    <property type="entry name" value="fsa_talC_mipB"/>
    <property type="match status" value="1"/>
</dbReference>
<dbReference type="AlphaFoldDB" id="A0A8J6Y8S8"/>
<keyword evidence="5 9" id="KW-0808">Transferase</keyword>
<comment type="catalytic activity">
    <reaction evidence="8 9">
        <text>D-sedoheptulose 7-phosphate + D-glyceraldehyde 3-phosphate = D-erythrose 4-phosphate + beta-D-fructose 6-phosphate</text>
        <dbReference type="Rhea" id="RHEA:17053"/>
        <dbReference type="ChEBI" id="CHEBI:16897"/>
        <dbReference type="ChEBI" id="CHEBI:57483"/>
        <dbReference type="ChEBI" id="CHEBI:57634"/>
        <dbReference type="ChEBI" id="CHEBI:59776"/>
        <dbReference type="EC" id="2.2.1.2"/>
    </reaction>
</comment>
<proteinExistence type="inferred from homology"/>
<evidence type="ECO:0000256" key="5">
    <source>
        <dbReference type="ARBA" id="ARBA00022679"/>
    </source>
</evidence>
<dbReference type="EMBL" id="JACXWD010000029">
    <property type="protein sequence ID" value="MBD3868366.1"/>
    <property type="molecule type" value="Genomic_DNA"/>
</dbReference>
<dbReference type="GO" id="GO:0016832">
    <property type="term" value="F:aldehyde-lyase activity"/>
    <property type="evidence" value="ECO:0007669"/>
    <property type="project" value="InterPro"/>
</dbReference>
<comment type="caution">
    <text evidence="10">The sequence shown here is derived from an EMBL/GenBank/DDBJ whole genome shotgun (WGS) entry which is preliminary data.</text>
</comment>
<organism evidence="10 11">
    <name type="scientific">Candidatus Polarisedimenticola svalbardensis</name>
    <dbReference type="NCBI Taxonomy" id="2886004"/>
    <lineage>
        <taxon>Bacteria</taxon>
        <taxon>Pseudomonadati</taxon>
        <taxon>Acidobacteriota</taxon>
        <taxon>Candidatus Polarisedimenticolia</taxon>
        <taxon>Candidatus Polarisedimenticolales</taxon>
        <taxon>Candidatus Polarisedimenticolaceae</taxon>
        <taxon>Candidatus Polarisedimenticola</taxon>
    </lineage>
</organism>
<dbReference type="SUPFAM" id="SSF51569">
    <property type="entry name" value="Aldolase"/>
    <property type="match status" value="1"/>
</dbReference>
<evidence type="ECO:0000256" key="4">
    <source>
        <dbReference type="ARBA" id="ARBA00022490"/>
    </source>
</evidence>
<evidence type="ECO:0000313" key="10">
    <source>
        <dbReference type="EMBL" id="MBD3868366.1"/>
    </source>
</evidence>
<feature type="active site" description="Schiff-base intermediate with substrate" evidence="9">
    <location>
        <position position="83"/>
    </location>
</feature>
<dbReference type="InterPro" id="IPR018225">
    <property type="entry name" value="Transaldolase_AS"/>
</dbReference>
<evidence type="ECO:0000256" key="2">
    <source>
        <dbReference type="ARBA" id="ARBA00004857"/>
    </source>
</evidence>
<dbReference type="PANTHER" id="PTHR10683:SF40">
    <property type="entry name" value="FRUCTOSE-6-PHOSPHATE ALDOLASE 1-RELATED"/>
    <property type="match status" value="1"/>
</dbReference>
<dbReference type="GO" id="GO:0042182">
    <property type="term" value="P:ketone catabolic process"/>
    <property type="evidence" value="ECO:0007669"/>
    <property type="project" value="UniProtKB-ARBA"/>
</dbReference>
<name>A0A8J6Y8S8_9BACT</name>
<dbReference type="InterPro" id="IPR033919">
    <property type="entry name" value="TSA/FSA_arc/bac"/>
</dbReference>
<comment type="function">
    <text evidence="9">Transaldolase is important for the balance of metabolites in the pentose-phosphate pathway.</text>
</comment>
<dbReference type="PANTHER" id="PTHR10683">
    <property type="entry name" value="TRANSALDOLASE"/>
    <property type="match status" value="1"/>
</dbReference>
<keyword evidence="7 9" id="KW-0704">Schiff base</keyword>
<evidence type="ECO:0000256" key="7">
    <source>
        <dbReference type="ARBA" id="ARBA00023270"/>
    </source>
</evidence>
<dbReference type="GO" id="GO:0005737">
    <property type="term" value="C:cytoplasm"/>
    <property type="evidence" value="ECO:0007669"/>
    <property type="project" value="UniProtKB-SubCell"/>
</dbReference>
<dbReference type="InterPro" id="IPR013785">
    <property type="entry name" value="Aldolase_TIM"/>
</dbReference>
<dbReference type="PROSITE" id="PS00958">
    <property type="entry name" value="TRANSALDOLASE_2"/>
    <property type="match status" value="1"/>
</dbReference>
<dbReference type="GO" id="GO:0006098">
    <property type="term" value="P:pentose-phosphate shunt"/>
    <property type="evidence" value="ECO:0007669"/>
    <property type="project" value="UniProtKB-UniRule"/>
</dbReference>
<dbReference type="GO" id="GO:0005975">
    <property type="term" value="P:carbohydrate metabolic process"/>
    <property type="evidence" value="ECO:0007669"/>
    <property type="project" value="InterPro"/>
</dbReference>
<dbReference type="InterPro" id="IPR001585">
    <property type="entry name" value="TAL/FSA"/>
</dbReference>
<evidence type="ECO:0000256" key="1">
    <source>
        <dbReference type="ARBA" id="ARBA00004496"/>
    </source>
</evidence>
<dbReference type="HAMAP" id="MF_00494">
    <property type="entry name" value="Transaldolase_3b"/>
    <property type="match status" value="1"/>
</dbReference>